<reference evidence="4 5" key="1">
    <citation type="submission" date="2021-08" db="EMBL/GenBank/DDBJ databases">
        <authorList>
            <person name="Peeters C."/>
        </authorList>
    </citation>
    <scope>NUCLEOTIDE SEQUENCE [LARGE SCALE GENOMIC DNA]</scope>
    <source>
        <strain evidence="4 5">LMG 32289</strain>
    </source>
</reference>
<evidence type="ECO:0000256" key="1">
    <source>
        <dbReference type="ARBA" id="ARBA00022729"/>
    </source>
</evidence>
<dbReference type="InterPro" id="IPR019207">
    <property type="entry name" value="DUF2092"/>
</dbReference>
<proteinExistence type="predicted"/>
<dbReference type="PROSITE" id="PS51257">
    <property type="entry name" value="PROKAR_LIPOPROTEIN"/>
    <property type="match status" value="1"/>
</dbReference>
<dbReference type="EMBL" id="CAJZAG010000007">
    <property type="protein sequence ID" value="CAG9177269.1"/>
    <property type="molecule type" value="Genomic_DNA"/>
</dbReference>
<evidence type="ECO:0008006" key="6">
    <source>
        <dbReference type="Google" id="ProtNLM"/>
    </source>
</evidence>
<protein>
    <recommendedName>
        <fullName evidence="6">DUF2092 domain-containing protein</fullName>
    </recommendedName>
</protein>
<dbReference type="InterPro" id="IPR029046">
    <property type="entry name" value="LolA/LolB/LppX"/>
</dbReference>
<evidence type="ECO:0000256" key="3">
    <source>
        <dbReference type="SAM" id="SignalP"/>
    </source>
</evidence>
<evidence type="ECO:0000313" key="4">
    <source>
        <dbReference type="EMBL" id="CAG9177269.1"/>
    </source>
</evidence>
<evidence type="ECO:0000256" key="2">
    <source>
        <dbReference type="SAM" id="MobiDB-lite"/>
    </source>
</evidence>
<keyword evidence="1 3" id="KW-0732">Signal</keyword>
<organism evidence="4 5">
    <name type="scientific">Cupriavidus pampae</name>
    <dbReference type="NCBI Taxonomy" id="659251"/>
    <lineage>
        <taxon>Bacteria</taxon>
        <taxon>Pseudomonadati</taxon>
        <taxon>Pseudomonadota</taxon>
        <taxon>Betaproteobacteria</taxon>
        <taxon>Burkholderiales</taxon>
        <taxon>Burkholderiaceae</taxon>
        <taxon>Cupriavidus</taxon>
    </lineage>
</organism>
<gene>
    <name evidence="4" type="ORF">LMG32289_03762</name>
</gene>
<comment type="caution">
    <text evidence="4">The sequence shown here is derived from an EMBL/GenBank/DDBJ whole genome shotgun (WGS) entry which is preliminary data.</text>
</comment>
<evidence type="ECO:0000313" key="5">
    <source>
        <dbReference type="Proteomes" id="UP000706525"/>
    </source>
</evidence>
<name>A0ABN7YWT6_9BURK</name>
<sequence length="273" mass="29760">MARLPALSLLVVLMAACSSTPPPATRSSASSTTTPAATPATTTAAPDARLVDPAVIQALKAMGSYLQTLKRYAVAIDLSGERVLADGEKLQHTATADLQVSAPNKLRAQMRSARSQRDLIFDGRTVTLYQPQQKYYSQAEFAETNAVLVERLRQRYGVEIPSADLFLWGTSAAPLDNIQSAMNAGQDFVGGTLCDHYAIRQGDFDWQIWIAAGDRPLPCKLVITNRADEARPQSVTLYRWNLNPKFGNSVFTFTPPKGATEAKFVPLKTQQSQ</sequence>
<feature type="signal peptide" evidence="3">
    <location>
        <begin position="1"/>
        <end position="24"/>
    </location>
</feature>
<dbReference type="Pfam" id="PF09865">
    <property type="entry name" value="DUF2092"/>
    <property type="match status" value="1"/>
</dbReference>
<dbReference type="Proteomes" id="UP000706525">
    <property type="component" value="Unassembled WGS sequence"/>
</dbReference>
<feature type="region of interest" description="Disordered" evidence="2">
    <location>
        <begin position="21"/>
        <end position="44"/>
    </location>
</feature>
<accession>A0ABN7YWT6</accession>
<feature type="chain" id="PRO_5045827431" description="DUF2092 domain-containing protein" evidence="3">
    <location>
        <begin position="25"/>
        <end position="273"/>
    </location>
</feature>
<dbReference type="SUPFAM" id="SSF89392">
    <property type="entry name" value="Prokaryotic lipoproteins and lipoprotein localization factors"/>
    <property type="match status" value="1"/>
</dbReference>
<dbReference type="Gene3D" id="2.50.20.10">
    <property type="entry name" value="Lipoprotein localisation LolA/LolB/LppX"/>
    <property type="match status" value="1"/>
</dbReference>
<keyword evidence="5" id="KW-1185">Reference proteome</keyword>